<dbReference type="Gene3D" id="2.60.120.260">
    <property type="entry name" value="Galactose-binding domain-like"/>
    <property type="match status" value="5"/>
</dbReference>
<evidence type="ECO:0000256" key="4">
    <source>
        <dbReference type="SAM" id="SignalP"/>
    </source>
</evidence>
<gene>
    <name evidence="6" type="ORF">CSX02_13005</name>
</gene>
<keyword evidence="3" id="KW-1133">Transmembrane helix</keyword>
<dbReference type="PANTHER" id="PTHR10963">
    <property type="entry name" value="GLYCOSYL HYDROLASE-RELATED"/>
    <property type="match status" value="1"/>
</dbReference>
<accession>A0A2G3DYS4</accession>
<evidence type="ECO:0000313" key="7">
    <source>
        <dbReference type="Proteomes" id="UP000224563"/>
    </source>
</evidence>
<organism evidence="6 7">
    <name type="scientific">Agathobacter ruminis</name>
    <dbReference type="NCBI Taxonomy" id="1712665"/>
    <lineage>
        <taxon>Bacteria</taxon>
        <taxon>Bacillati</taxon>
        <taxon>Bacillota</taxon>
        <taxon>Clostridia</taxon>
        <taxon>Lachnospirales</taxon>
        <taxon>Lachnospiraceae</taxon>
        <taxon>Agathobacter</taxon>
    </lineage>
</organism>
<reference evidence="6 7" key="1">
    <citation type="submission" date="2017-10" db="EMBL/GenBank/DDBJ databases">
        <title>Resolving the taxonomy of Roseburia spp., Eubacterium rectale and Agathobacter spp. through phylogenomic analysis.</title>
        <authorList>
            <person name="Sheridan P.O."/>
            <person name="Walker A.W."/>
            <person name="Duncan S.H."/>
            <person name="Scott K.P."/>
            <person name="Toole P.W.O."/>
            <person name="Luis P."/>
            <person name="Flint H.J."/>
        </authorList>
    </citation>
    <scope>NUCLEOTIDE SEQUENCE [LARGE SCALE GENOMIC DNA]</scope>
    <source>
        <strain evidence="6 7">JK623</strain>
    </source>
</reference>
<dbReference type="Gene3D" id="2.60.120.200">
    <property type="match status" value="1"/>
</dbReference>
<evidence type="ECO:0000256" key="1">
    <source>
        <dbReference type="ARBA" id="ARBA00006865"/>
    </source>
</evidence>
<evidence type="ECO:0000259" key="5">
    <source>
        <dbReference type="PROSITE" id="PS51762"/>
    </source>
</evidence>
<name>A0A2G3DYS4_9FIRM</name>
<dbReference type="CDD" id="cd08023">
    <property type="entry name" value="GH16_laminarinase_like"/>
    <property type="match status" value="1"/>
</dbReference>
<keyword evidence="3" id="KW-0812">Transmembrane</keyword>
<feature type="domain" description="GH16" evidence="5">
    <location>
        <begin position="352"/>
        <end position="671"/>
    </location>
</feature>
<keyword evidence="3" id="KW-0472">Membrane</keyword>
<feature type="region of interest" description="Disordered" evidence="2">
    <location>
        <begin position="1236"/>
        <end position="1371"/>
    </location>
</feature>
<dbReference type="SUPFAM" id="SSF49785">
    <property type="entry name" value="Galactose-binding domain-like"/>
    <property type="match status" value="4"/>
</dbReference>
<evidence type="ECO:0000256" key="3">
    <source>
        <dbReference type="SAM" id="Phobius"/>
    </source>
</evidence>
<dbReference type="InterPro" id="IPR050546">
    <property type="entry name" value="Glycosyl_Hydrlase_16"/>
</dbReference>
<proteinExistence type="inferred from homology"/>
<dbReference type="InterPro" id="IPR006311">
    <property type="entry name" value="TAT_signal"/>
</dbReference>
<dbReference type="PROSITE" id="PS51762">
    <property type="entry name" value="GH16_2"/>
    <property type="match status" value="1"/>
</dbReference>
<comment type="similarity">
    <text evidence="1">Belongs to the glycosyl hydrolase 16 family.</text>
</comment>
<dbReference type="EMBL" id="PDYG01000135">
    <property type="protein sequence ID" value="PHU36198.1"/>
    <property type="molecule type" value="Genomic_DNA"/>
</dbReference>
<dbReference type="Pfam" id="PF00722">
    <property type="entry name" value="Glyco_hydro_16"/>
    <property type="match status" value="1"/>
</dbReference>
<feature type="compositionally biased region" description="Basic and acidic residues" evidence="2">
    <location>
        <begin position="1281"/>
        <end position="1321"/>
    </location>
</feature>
<dbReference type="InterPro" id="IPR000757">
    <property type="entry name" value="Beta-glucanase-like"/>
</dbReference>
<evidence type="ECO:0000313" key="6">
    <source>
        <dbReference type="EMBL" id="PHU36198.1"/>
    </source>
</evidence>
<feature type="transmembrane region" description="Helical" evidence="3">
    <location>
        <begin position="1382"/>
        <end position="1404"/>
    </location>
</feature>
<feature type="region of interest" description="Disordered" evidence="2">
    <location>
        <begin position="349"/>
        <end position="378"/>
    </location>
</feature>
<feature type="compositionally biased region" description="Low complexity" evidence="2">
    <location>
        <begin position="1360"/>
        <end position="1371"/>
    </location>
</feature>
<comment type="caution">
    <text evidence="6">The sequence shown here is derived from an EMBL/GenBank/DDBJ whole genome shotgun (WGS) entry which is preliminary data.</text>
</comment>
<dbReference type="RefSeq" id="WP_099386989.1">
    <property type="nucleotide sequence ID" value="NZ_JANSWH010000020.1"/>
</dbReference>
<dbReference type="GO" id="GO:0005975">
    <property type="term" value="P:carbohydrate metabolic process"/>
    <property type="evidence" value="ECO:0007669"/>
    <property type="project" value="InterPro"/>
</dbReference>
<evidence type="ECO:0000256" key="2">
    <source>
        <dbReference type="SAM" id="MobiDB-lite"/>
    </source>
</evidence>
<dbReference type="InterPro" id="IPR008979">
    <property type="entry name" value="Galactose-bd-like_sf"/>
</dbReference>
<reference evidence="6 7" key="2">
    <citation type="submission" date="2017-10" db="EMBL/GenBank/DDBJ databases">
        <authorList>
            <person name="Banno H."/>
            <person name="Chua N.-H."/>
        </authorList>
    </citation>
    <scope>NUCLEOTIDE SEQUENCE [LARGE SCALE GENOMIC DNA]</scope>
    <source>
        <strain evidence="6 7">JK623</strain>
    </source>
</reference>
<dbReference type="GO" id="GO:0004553">
    <property type="term" value="F:hydrolase activity, hydrolyzing O-glycosyl compounds"/>
    <property type="evidence" value="ECO:0007669"/>
    <property type="project" value="InterPro"/>
</dbReference>
<feature type="compositionally biased region" description="Acidic residues" evidence="2">
    <location>
        <begin position="1257"/>
        <end position="1280"/>
    </location>
</feature>
<dbReference type="Proteomes" id="UP000224563">
    <property type="component" value="Unassembled WGS sequence"/>
</dbReference>
<protein>
    <recommendedName>
        <fullName evidence="5">GH16 domain-containing protein</fullName>
    </recommendedName>
</protein>
<dbReference type="InterPro" id="IPR013320">
    <property type="entry name" value="ConA-like_dom_sf"/>
</dbReference>
<keyword evidence="7" id="KW-1185">Reference proteome</keyword>
<dbReference type="SUPFAM" id="SSF49899">
    <property type="entry name" value="Concanavalin A-like lectins/glucanases"/>
    <property type="match status" value="1"/>
</dbReference>
<dbReference type="PANTHER" id="PTHR10963:SF55">
    <property type="entry name" value="GLYCOSIDE HYDROLASE FAMILY 16 PROTEIN"/>
    <property type="match status" value="1"/>
</dbReference>
<feature type="signal peptide" evidence="4">
    <location>
        <begin position="1"/>
        <end position="23"/>
    </location>
</feature>
<feature type="compositionally biased region" description="Low complexity" evidence="2">
    <location>
        <begin position="1246"/>
        <end position="1256"/>
    </location>
</feature>
<feature type="chain" id="PRO_5039266462" description="GH16 domain-containing protein" evidence="4">
    <location>
        <begin position="24"/>
        <end position="1410"/>
    </location>
</feature>
<sequence length="1410" mass="152961">MKKKLLGRRAFAAALAATVMATAMPYGSIPAVAAEEMSNETVNLLSIGNWDFWTGEGGAGSMSEIEGGAAVSVTAAGGQLYAIQYTHALEMVVGETYQISMDFLCPEDAIVHLNLQETGSWSSILPEDKQVIHLKANEVYHYTATTAAATSNFVSNGKLAIMFGAESQNVGKTISVTNAKIMGLTSHQETGTEEGQDGNTGSDVVVDAPSINLKAADTELYVGSDWAGANAVVTEDGAKAVINAGNFGWNGEWAIQYMIHSLGLRDQTEYTVAADLTSTVDKKVLIKLDDSGMIVDTVSLKAGQTYHYVKTITSGTFANQTLYFALGQMSGEDANRAGTVTIENVKIAGEKDEQENTTPDSDSEYNFADTENNRINDYADPGIEKEGYELIWGDEFDGNYGNDTVDRATGLNLDKWAYQLGDGTTDCGNYGWGNNELQCYTKDSKNIAVNEDLTGDGQADGLLRITASYEDNGIVYAGESAKKYSSARIRTTSPSKELFNTTYGYVEARISLPQTKGAWPAFWMLPESTSIYGGWPVSGEIDILETTGTHADEVCGTLHWGTPNHVYKGSGYVGLDSDVRFFHTYAIDWKPGQIDWIYDGKVIYTSTEWASGISGASDSLSFDAPFDQPFYAILNLAVDSGNFGGAANRAAFGGNINMYVDYVRCFQKTEGYPKSAKQTVDKNAKTDWEAYSGRNMIGEIAEDTLVGTGGGLNDAATDADKWYLSNQDDAAGAGLQAYTDADGKTWAKVNIAKAGGQDYSNQLIGHFNAIKGYTYKVSFDAYAAGDMVGKTVNCDAKEYAGWSTYAVSNVKLNSTPSSYAFAWNQGENFENCRIEFNLGAQGTGEVYISNVKVEIIDPATIEDVSGGRQVLAGGELLYNSTFDQGNDHFGYWTAADGTTVVIPRYTTEDLTGNDVSVIDVASKSNYEAIADGKKYYERRAQISADENTPAQIYQTGFAMGADDYAASFDLYAKEDTAVKVSVFATKETEDGFVLDREVLSKVYRYRAEDGVKNYKFAFTTDTDLANAAIVYTFAKNVDVQFDNAHLVGAHQGVQVDENPLNENTTWTGDDGNGNTISLITDNGTVTMKNILSGANWYAWQLPSSNFTVGAGYTYRFAFDYKMTGNTNQTFQYIIQEAGGSWAVVRDVETVTYDADNADAAGFNHYEVTFTSAVTLDNCHVVFGFGNSAADGRDNAFTFKNADIRLVNMADETSGDDTEDDSAEVDPSVFVPVHAETPADEDDHNDGQNQDNQNQDDQNQDDQNQDDQNQDDQNQDDQNDDGQDHDKKDHDKKDHDKKDHDKKNHDKKDKDKKNQDKKDKDKKNKRAGAGDPEAVVAEDSNSESEAVQGSDDKTVTTEIEAGQAPAAGQAADQAVEQNSVNPVMLWTLLGLAVIALIAGATGAVLKFRSKK</sequence>
<dbReference type="PROSITE" id="PS51318">
    <property type="entry name" value="TAT"/>
    <property type="match status" value="1"/>
</dbReference>
<keyword evidence="4" id="KW-0732">Signal</keyword>